<evidence type="ECO:0000313" key="2">
    <source>
        <dbReference type="EMBL" id="KIJ43104.1"/>
    </source>
</evidence>
<accession>A0A0C9V7U9</accession>
<dbReference type="HOGENOM" id="CLU_1932668_0_0_1"/>
<feature type="region of interest" description="Disordered" evidence="1">
    <location>
        <begin position="1"/>
        <end position="90"/>
    </location>
</feature>
<dbReference type="EMBL" id="KN837125">
    <property type="protein sequence ID" value="KIJ43104.1"/>
    <property type="molecule type" value="Genomic_DNA"/>
</dbReference>
<dbReference type="AlphaFoldDB" id="A0A0C9V7U9"/>
<organism evidence="2 3">
    <name type="scientific">Sphaerobolus stellatus (strain SS14)</name>
    <dbReference type="NCBI Taxonomy" id="990650"/>
    <lineage>
        <taxon>Eukaryota</taxon>
        <taxon>Fungi</taxon>
        <taxon>Dikarya</taxon>
        <taxon>Basidiomycota</taxon>
        <taxon>Agaricomycotina</taxon>
        <taxon>Agaricomycetes</taxon>
        <taxon>Phallomycetidae</taxon>
        <taxon>Geastrales</taxon>
        <taxon>Sphaerobolaceae</taxon>
        <taxon>Sphaerobolus</taxon>
    </lineage>
</organism>
<keyword evidence="3" id="KW-1185">Reference proteome</keyword>
<evidence type="ECO:0000313" key="3">
    <source>
        <dbReference type="Proteomes" id="UP000054279"/>
    </source>
</evidence>
<feature type="compositionally biased region" description="Polar residues" evidence="1">
    <location>
        <begin position="43"/>
        <end position="65"/>
    </location>
</feature>
<name>A0A0C9V7U9_SPHS4</name>
<feature type="compositionally biased region" description="Low complexity" evidence="1">
    <location>
        <begin position="66"/>
        <end position="75"/>
    </location>
</feature>
<evidence type="ECO:0000256" key="1">
    <source>
        <dbReference type="SAM" id="MobiDB-lite"/>
    </source>
</evidence>
<protein>
    <submittedName>
        <fullName evidence="2">Uncharacterized protein</fullName>
    </submittedName>
</protein>
<reference evidence="2 3" key="1">
    <citation type="submission" date="2014-06" db="EMBL/GenBank/DDBJ databases">
        <title>Evolutionary Origins and Diversification of the Mycorrhizal Mutualists.</title>
        <authorList>
            <consortium name="DOE Joint Genome Institute"/>
            <consortium name="Mycorrhizal Genomics Consortium"/>
            <person name="Kohler A."/>
            <person name="Kuo A."/>
            <person name="Nagy L.G."/>
            <person name="Floudas D."/>
            <person name="Copeland A."/>
            <person name="Barry K.W."/>
            <person name="Cichocki N."/>
            <person name="Veneault-Fourrey C."/>
            <person name="LaButti K."/>
            <person name="Lindquist E.A."/>
            <person name="Lipzen A."/>
            <person name="Lundell T."/>
            <person name="Morin E."/>
            <person name="Murat C."/>
            <person name="Riley R."/>
            <person name="Ohm R."/>
            <person name="Sun H."/>
            <person name="Tunlid A."/>
            <person name="Henrissat B."/>
            <person name="Grigoriev I.V."/>
            <person name="Hibbett D.S."/>
            <person name="Martin F."/>
        </authorList>
    </citation>
    <scope>NUCLEOTIDE SEQUENCE [LARGE SCALE GENOMIC DNA]</scope>
    <source>
        <strain evidence="2 3">SS14</strain>
    </source>
</reference>
<gene>
    <name evidence="2" type="ORF">M422DRAFT_31028</name>
</gene>
<sequence length="131" mass="14504">MDSALPGSCNPAHAQAHTPFHHTSQSQSPHQQFHPHPHHLPNTHYSRSQSYPHSHSQHVPTHLNYSHQSQSHHQQMYPPQNPSHQGPLEMDLSLLGTDLFSDAADAFTWDGLGSLDWSLGFGTAQDPNAGN</sequence>
<proteinExistence type="predicted"/>
<feature type="non-terminal residue" evidence="2">
    <location>
        <position position="131"/>
    </location>
</feature>
<dbReference type="Proteomes" id="UP000054279">
    <property type="component" value="Unassembled WGS sequence"/>
</dbReference>
<feature type="compositionally biased region" description="Low complexity" evidence="1">
    <location>
        <begin position="21"/>
        <end position="32"/>
    </location>
</feature>